<keyword evidence="2" id="KW-1185">Reference proteome</keyword>
<name>A0A1N7JIG8_9BACT</name>
<evidence type="ECO:0000313" key="1">
    <source>
        <dbReference type="EMBL" id="SIS49162.1"/>
    </source>
</evidence>
<sequence length="254" mass="29494">MCLIAFSWKNHPAYKLVLVGNRDEFFERPSAPIQQWEAGFYAGKDLKAGGTWLGIHPNGRFATLTNYRDLKNPKKDPKTRGDLVKNFLEGDMHPYEYLQAINEEKDRYEGFNLLVSDGESMFYLSNYKEGIEEISPGIYGLSNALLDTPWTKLNRAKDKFSEIIENGESRLEAYFDAIHSRKQDPEELLPDTGATLYQEKHLSAQFIRIDDYYGTVNSTVLRWEHSGYVEILERSFEQLKDSYFDTQIDFQIEK</sequence>
<dbReference type="OrthoDB" id="4380123at2"/>
<organism evidence="1 2">
    <name type="scientific">Belliella pelovolcani</name>
    <dbReference type="NCBI Taxonomy" id="529505"/>
    <lineage>
        <taxon>Bacteria</taxon>
        <taxon>Pseudomonadati</taxon>
        <taxon>Bacteroidota</taxon>
        <taxon>Cytophagia</taxon>
        <taxon>Cytophagales</taxon>
        <taxon>Cyclobacteriaceae</taxon>
        <taxon>Belliella</taxon>
    </lineage>
</organism>
<dbReference type="STRING" id="529505.SAMN05421761_10142"/>
<protein>
    <submittedName>
        <fullName evidence="1">Uncharacterized conserved protein, contains NRDE domain</fullName>
    </submittedName>
</protein>
<dbReference type="EMBL" id="FTOP01000001">
    <property type="protein sequence ID" value="SIS49162.1"/>
    <property type="molecule type" value="Genomic_DNA"/>
</dbReference>
<dbReference type="RefSeq" id="WP_076497403.1">
    <property type="nucleotide sequence ID" value="NZ_FTOP01000001.1"/>
</dbReference>
<dbReference type="InterPro" id="IPR008551">
    <property type="entry name" value="TANGO2"/>
</dbReference>
<reference evidence="2" key="1">
    <citation type="submission" date="2017-01" db="EMBL/GenBank/DDBJ databases">
        <authorList>
            <person name="Varghese N."/>
            <person name="Submissions S."/>
        </authorList>
    </citation>
    <scope>NUCLEOTIDE SEQUENCE [LARGE SCALE GENOMIC DNA]</scope>
    <source>
        <strain evidence="2">DSM 46698</strain>
    </source>
</reference>
<dbReference type="AlphaFoldDB" id="A0A1N7JIG8"/>
<dbReference type="Proteomes" id="UP000186026">
    <property type="component" value="Unassembled WGS sequence"/>
</dbReference>
<gene>
    <name evidence="1" type="ORF">SAMN05421761_10142</name>
</gene>
<dbReference type="PANTHER" id="PTHR17985">
    <property type="entry name" value="SER/THR-RICH PROTEIN T10 IN DGCR REGION"/>
    <property type="match status" value="1"/>
</dbReference>
<evidence type="ECO:0000313" key="2">
    <source>
        <dbReference type="Proteomes" id="UP000186026"/>
    </source>
</evidence>
<proteinExistence type="predicted"/>
<dbReference type="PANTHER" id="PTHR17985:SF8">
    <property type="entry name" value="TRANSPORT AND GOLGI ORGANIZATION PROTEIN 2 HOMOLOG"/>
    <property type="match status" value="1"/>
</dbReference>
<accession>A0A1N7JIG8</accession>
<dbReference type="Pfam" id="PF05742">
    <property type="entry name" value="TANGO2"/>
    <property type="match status" value="1"/>
</dbReference>